<dbReference type="InterPro" id="IPR006935">
    <property type="entry name" value="Helicase/UvrB_N"/>
</dbReference>
<gene>
    <name evidence="24" type="ORF">CORT_0A13090</name>
</gene>
<evidence type="ECO:0000256" key="11">
    <source>
        <dbReference type="ARBA" id="ARBA00023004"/>
    </source>
</evidence>
<evidence type="ECO:0000259" key="23">
    <source>
        <dbReference type="PROSITE" id="PS51193"/>
    </source>
</evidence>
<dbReference type="GO" id="GO:0043139">
    <property type="term" value="F:5'-3' DNA helicase activity"/>
    <property type="evidence" value="ECO:0007669"/>
    <property type="project" value="UniProtKB-EC"/>
</dbReference>
<dbReference type="GO" id="GO:0034085">
    <property type="term" value="P:establishment of sister chromatid cohesion"/>
    <property type="evidence" value="ECO:0007669"/>
    <property type="project" value="TreeGrafter"/>
</dbReference>
<dbReference type="InterPro" id="IPR014013">
    <property type="entry name" value="Helic_SF1/SF2_ATP-bd_DinG/Rad3"/>
</dbReference>
<evidence type="ECO:0000256" key="19">
    <source>
        <dbReference type="ARBA" id="ARBA00044998"/>
    </source>
</evidence>
<dbReference type="InterPro" id="IPR045028">
    <property type="entry name" value="DinG/Rad3-like"/>
</dbReference>
<accession>H8WXL9</accession>
<dbReference type="NCBIfam" id="TIGR00604">
    <property type="entry name" value="rad3"/>
    <property type="match status" value="1"/>
</dbReference>
<dbReference type="GO" id="GO:0005524">
    <property type="term" value="F:ATP binding"/>
    <property type="evidence" value="ECO:0007669"/>
    <property type="project" value="UniProtKB-KW"/>
</dbReference>
<protein>
    <recommendedName>
        <fullName evidence="5">ATP-dependent DNA helicase CHL1</fullName>
        <ecNumber evidence="18">5.6.2.3</ecNumber>
    </recommendedName>
    <alternativeName>
        <fullName evidence="4">ATP-dependent DNA helicase chl1</fullName>
    </alternativeName>
    <alternativeName>
        <fullName evidence="17">Chromosome loss protein 1</fullName>
    </alternativeName>
    <alternativeName>
        <fullName evidence="19 20">DNA 5'-3' helicase CHL1</fullName>
    </alternativeName>
</protein>
<dbReference type="InterPro" id="IPR002464">
    <property type="entry name" value="DNA/RNA_helicase_DEAH_CS"/>
</dbReference>
<dbReference type="PANTHER" id="PTHR11472">
    <property type="entry name" value="DNA REPAIR DEAD HELICASE RAD3/XP-D SUBFAMILY MEMBER"/>
    <property type="match status" value="1"/>
</dbReference>
<evidence type="ECO:0000256" key="16">
    <source>
        <dbReference type="ARBA" id="ARBA00023306"/>
    </source>
</evidence>
<keyword evidence="9" id="KW-0347">Helicase</keyword>
<dbReference type="KEGG" id="cot:CORT_0A13090"/>
<dbReference type="FunFam" id="3.40.50.300:FF:001372">
    <property type="entry name" value="ATP-dependent DNA helicase chl1"/>
    <property type="match status" value="1"/>
</dbReference>
<evidence type="ECO:0000313" key="25">
    <source>
        <dbReference type="Proteomes" id="UP000005018"/>
    </source>
</evidence>
<dbReference type="GeneID" id="14537006"/>
<dbReference type="InterPro" id="IPR010614">
    <property type="entry name" value="RAD3-like_helicase_DEAD"/>
</dbReference>
<dbReference type="GO" id="GO:0046872">
    <property type="term" value="F:metal ion binding"/>
    <property type="evidence" value="ECO:0007669"/>
    <property type="project" value="UniProtKB-KW"/>
</dbReference>
<evidence type="ECO:0000256" key="13">
    <source>
        <dbReference type="ARBA" id="ARBA00023125"/>
    </source>
</evidence>
<comment type="subcellular location">
    <subcellularLocation>
        <location evidence="2">Nucleus</location>
    </subcellularLocation>
</comment>
<feature type="domain" description="Helicase ATP-binding" evidence="23">
    <location>
        <begin position="19"/>
        <end position="412"/>
    </location>
</feature>
<dbReference type="SMART" id="SM00488">
    <property type="entry name" value="DEXDc2"/>
    <property type="match status" value="1"/>
</dbReference>
<dbReference type="GO" id="GO:0016818">
    <property type="term" value="F:hydrolase activity, acting on acid anhydrides, in phosphorus-containing anhydrides"/>
    <property type="evidence" value="ECO:0007669"/>
    <property type="project" value="InterPro"/>
</dbReference>
<keyword evidence="7" id="KW-0547">Nucleotide-binding</keyword>
<dbReference type="HOGENOM" id="CLU_006515_2_0_1"/>
<comment type="function">
    <text evidence="21">ATP-dependent DNA helicase important for chromosome transmission and normal cell cycle progression in G(2)/M. May have a role in changing DNA topology to allow the loading of proteins involved in maintaining sister chromatid cohesion in the vicinity of the centromeres. Has a specific role in chromosome segregation during meiosis II.</text>
</comment>
<dbReference type="PROSITE" id="PS00690">
    <property type="entry name" value="DEAH_ATP_HELICASE"/>
    <property type="match status" value="1"/>
</dbReference>
<evidence type="ECO:0000256" key="18">
    <source>
        <dbReference type="ARBA" id="ARBA00044969"/>
    </source>
</evidence>
<dbReference type="Pfam" id="PF06733">
    <property type="entry name" value="DEAD_2"/>
    <property type="match status" value="1"/>
</dbReference>
<evidence type="ECO:0000256" key="4">
    <source>
        <dbReference type="ARBA" id="ARBA00016387"/>
    </source>
</evidence>
<evidence type="ECO:0000256" key="14">
    <source>
        <dbReference type="ARBA" id="ARBA00023235"/>
    </source>
</evidence>
<evidence type="ECO:0000256" key="2">
    <source>
        <dbReference type="ARBA" id="ARBA00004123"/>
    </source>
</evidence>
<name>H8WXL9_CANO9</name>
<dbReference type="Gene3D" id="3.40.50.300">
    <property type="entry name" value="P-loop containing nucleotide triphosphate hydrolases"/>
    <property type="match status" value="3"/>
</dbReference>
<keyword evidence="13" id="KW-0238">DNA-binding</keyword>
<dbReference type="InterPro" id="IPR006555">
    <property type="entry name" value="ATP-dep_Helicase_C"/>
</dbReference>
<dbReference type="Pfam" id="PF04851">
    <property type="entry name" value="ResIII"/>
    <property type="match status" value="1"/>
</dbReference>
<dbReference type="GO" id="GO:0006139">
    <property type="term" value="P:nucleobase-containing compound metabolic process"/>
    <property type="evidence" value="ECO:0007669"/>
    <property type="project" value="InterPro"/>
</dbReference>
<organism evidence="24 25">
    <name type="scientific">Candida orthopsilosis (strain 90-125)</name>
    <name type="common">Yeast</name>
    <dbReference type="NCBI Taxonomy" id="1136231"/>
    <lineage>
        <taxon>Eukaryota</taxon>
        <taxon>Fungi</taxon>
        <taxon>Dikarya</taxon>
        <taxon>Ascomycota</taxon>
        <taxon>Saccharomycotina</taxon>
        <taxon>Pichiomycetes</taxon>
        <taxon>Debaryomycetaceae</taxon>
        <taxon>Candida/Lodderomyces clade</taxon>
        <taxon>Candida</taxon>
    </lineage>
</organism>
<dbReference type="Proteomes" id="UP000005018">
    <property type="component" value="Chromosome 1"/>
</dbReference>
<keyword evidence="12" id="KW-0411">Iron-sulfur</keyword>
<dbReference type="GO" id="GO:0006974">
    <property type="term" value="P:DNA damage response"/>
    <property type="evidence" value="ECO:0007669"/>
    <property type="project" value="UniProtKB-ARBA"/>
</dbReference>
<comment type="catalytic activity">
    <reaction evidence="22">
        <text>ATP + H2O = ADP + phosphate + H(+)</text>
        <dbReference type="Rhea" id="RHEA:13065"/>
        <dbReference type="ChEBI" id="CHEBI:15377"/>
        <dbReference type="ChEBI" id="CHEBI:15378"/>
        <dbReference type="ChEBI" id="CHEBI:30616"/>
        <dbReference type="ChEBI" id="CHEBI:43474"/>
        <dbReference type="ChEBI" id="CHEBI:456216"/>
        <dbReference type="EC" id="5.6.2.3"/>
    </reaction>
</comment>
<keyword evidence="11" id="KW-0408">Iron</keyword>
<dbReference type="OrthoDB" id="267079at2759"/>
<evidence type="ECO:0000256" key="3">
    <source>
        <dbReference type="ARBA" id="ARBA00008435"/>
    </source>
</evidence>
<dbReference type="Pfam" id="PF13307">
    <property type="entry name" value="Helicase_C_2"/>
    <property type="match status" value="1"/>
</dbReference>
<dbReference type="PANTHER" id="PTHR11472:SF41">
    <property type="entry name" value="ATP-DEPENDENT DNA HELICASE DDX11-RELATED"/>
    <property type="match status" value="1"/>
</dbReference>
<dbReference type="AlphaFoldDB" id="H8WXL9"/>
<dbReference type="SMART" id="SM00491">
    <property type="entry name" value="HELICc2"/>
    <property type="match status" value="1"/>
</dbReference>
<dbReference type="GO" id="GO:0051536">
    <property type="term" value="F:iron-sulfur cluster binding"/>
    <property type="evidence" value="ECO:0007669"/>
    <property type="project" value="UniProtKB-KW"/>
</dbReference>
<keyword evidence="14" id="KW-0413">Isomerase</keyword>
<dbReference type="SUPFAM" id="SSF52540">
    <property type="entry name" value="P-loop containing nucleoside triphosphate hydrolases"/>
    <property type="match status" value="2"/>
</dbReference>
<evidence type="ECO:0000256" key="21">
    <source>
        <dbReference type="ARBA" id="ARBA00045702"/>
    </source>
</evidence>
<evidence type="ECO:0000256" key="17">
    <source>
        <dbReference type="ARBA" id="ARBA00029709"/>
    </source>
</evidence>
<dbReference type="InterPro" id="IPR013020">
    <property type="entry name" value="Rad3/Chl1-like"/>
</dbReference>
<evidence type="ECO:0000256" key="20">
    <source>
        <dbReference type="ARBA" id="ARBA00045008"/>
    </source>
</evidence>
<keyword evidence="25" id="KW-1185">Reference proteome</keyword>
<evidence type="ECO:0000256" key="6">
    <source>
        <dbReference type="ARBA" id="ARBA00022723"/>
    </source>
</evidence>
<dbReference type="GO" id="GO:0003677">
    <property type="term" value="F:DNA binding"/>
    <property type="evidence" value="ECO:0007669"/>
    <property type="project" value="UniProtKB-KW"/>
</dbReference>
<keyword evidence="15" id="KW-0539">Nucleus</keyword>
<proteinExistence type="inferred from homology"/>
<evidence type="ECO:0000256" key="1">
    <source>
        <dbReference type="ARBA" id="ARBA00001966"/>
    </source>
</evidence>
<evidence type="ECO:0000256" key="7">
    <source>
        <dbReference type="ARBA" id="ARBA00022741"/>
    </source>
</evidence>
<evidence type="ECO:0000256" key="8">
    <source>
        <dbReference type="ARBA" id="ARBA00022801"/>
    </source>
</evidence>
<evidence type="ECO:0000313" key="24">
    <source>
        <dbReference type="EMBL" id="CCG21692.1"/>
    </source>
</evidence>
<dbReference type="GO" id="GO:0005634">
    <property type="term" value="C:nucleus"/>
    <property type="evidence" value="ECO:0007669"/>
    <property type="project" value="UniProtKB-SubCell"/>
</dbReference>
<dbReference type="CDD" id="cd18788">
    <property type="entry name" value="SF2_C_XPD"/>
    <property type="match status" value="1"/>
</dbReference>
<keyword evidence="6" id="KW-0479">Metal-binding</keyword>
<evidence type="ECO:0000256" key="15">
    <source>
        <dbReference type="ARBA" id="ARBA00023242"/>
    </source>
</evidence>
<evidence type="ECO:0000256" key="10">
    <source>
        <dbReference type="ARBA" id="ARBA00022840"/>
    </source>
</evidence>
<keyword evidence="10" id="KW-0067">ATP-binding</keyword>
<evidence type="ECO:0000256" key="22">
    <source>
        <dbReference type="ARBA" id="ARBA00048954"/>
    </source>
</evidence>
<dbReference type="EMBL" id="HE681719">
    <property type="protein sequence ID" value="CCG21692.1"/>
    <property type="molecule type" value="Genomic_DNA"/>
</dbReference>
<dbReference type="EC" id="5.6.2.3" evidence="18"/>
<sequence length="808" mass="93091">MYKHSSTIYPLLKMCPTTICRNYNHPFTPYDIQVQLMDAIYDTIENGYKVGLFESPTGTGKTLSIICSTMTWLREYKRNHVFVMDEESEESSDDEPEWVKESYRSSIVDKSKEKLKEFELHLDQVEKSHGDKIRAESKIRQKVKRRQVAQEETFLPDDYHSDAESDLIEAQNLKLNKEINRLMHREEHETKEYNCKTKIFFSSRTHSQLNQFSSQLRLTTFDASFDDMTERTKYLPVGSRKQLCVNEKVSKLGNQSINDACIDLQKTKEGCTYLTKDQSLIKEFSDLSLSRIRDIEDLATLGTELHACPYYSVRKGLDSAEVVSLPYQLLFQKSAREAWGLNIKDAIVIIDEAHNIIDSITSLYSVKITVSQLHKVMQSLKIYLTKFAKKLNSGNRINIVKLTKICKVLTKFMESQSASPGKEVKVEDIFLDSTGDLVNIHKLDEYLTKSKIAYKIESYMEKNEEPHAASLPVLFEIAKFLRALTNPRKEGKFYWDKSANEFELRYMLLDPSVIFYEIVTEARCVLLCGGTMEPMSDFTKFLMPQIPDHQIKRFSCQHIIPENNLKVFTVDKWGSEFDFSYNRRDDMLQMDRLGQFILQVCQVVPRGVVVFFGSYSFLYKIVQHWQQTNTYQKISALKAVFQEPTNSSNVDSVLFEYSNVINSQKKGAILFSVVGGKLSEGINFSDNLARAVVMVGLPYPNAFSGEIVAKRTFIESQVIEKGGSAQRAKESSSEYYENLCMKAINQSIGRCIRHANDYALIYLVDKRYKQPRVQNKLSKWVKDRLVISDDAIDGSAKFFHFKSQKDLV</sequence>
<keyword evidence="8" id="KW-0378">Hydrolase</keyword>
<keyword evidence="16" id="KW-0131">Cell cycle</keyword>
<evidence type="ECO:0000256" key="12">
    <source>
        <dbReference type="ARBA" id="ARBA00023014"/>
    </source>
</evidence>
<comment type="similarity">
    <text evidence="3">Belongs to the DEAD box helicase family. DEAH subfamily. DDX11/CHL1 sub-subfamily.</text>
</comment>
<evidence type="ECO:0000256" key="9">
    <source>
        <dbReference type="ARBA" id="ARBA00022806"/>
    </source>
</evidence>
<dbReference type="RefSeq" id="XP_003867130.1">
    <property type="nucleotide sequence ID" value="XM_003867082.1"/>
</dbReference>
<dbReference type="InterPro" id="IPR006554">
    <property type="entry name" value="Helicase-like_DEXD_c2"/>
</dbReference>
<dbReference type="eggNOG" id="KOG1133">
    <property type="taxonomic scope" value="Eukaryota"/>
</dbReference>
<evidence type="ECO:0000256" key="5">
    <source>
        <dbReference type="ARBA" id="ARBA00017386"/>
    </source>
</evidence>
<reference evidence="24 25" key="1">
    <citation type="journal article" date="2012" name="PLoS ONE">
        <title>Sequence and analysis of the genome of the pathogenic yeast Candida orthopsilosis.</title>
        <authorList>
            <person name="Riccombeni A."/>
            <person name="Vidanes G."/>
            <person name="Proux-Wera E."/>
            <person name="Wolfe K.H."/>
            <person name="Butler G."/>
        </authorList>
    </citation>
    <scope>NUCLEOTIDE SEQUENCE [LARGE SCALE GENOMIC DNA]</scope>
    <source>
        <strain evidence="24 25">Co 90-125</strain>
    </source>
</reference>
<dbReference type="PROSITE" id="PS51193">
    <property type="entry name" value="HELICASE_ATP_BIND_2"/>
    <property type="match status" value="1"/>
</dbReference>
<comment type="cofactor">
    <cofactor evidence="1">
        <name>[4Fe-4S] cluster</name>
        <dbReference type="ChEBI" id="CHEBI:49883"/>
    </cofactor>
</comment>
<dbReference type="InterPro" id="IPR027417">
    <property type="entry name" value="P-loop_NTPase"/>
</dbReference>